<dbReference type="EMBL" id="JARKIE010000417">
    <property type="protein sequence ID" value="KAJ7642544.1"/>
    <property type="molecule type" value="Genomic_DNA"/>
</dbReference>
<name>A0AAD7C9D4_MYCRO</name>
<proteinExistence type="predicted"/>
<protein>
    <submittedName>
        <fullName evidence="1">Uncharacterized protein</fullName>
    </submittedName>
</protein>
<sequence length="291" mass="33338">MAIAYMWCWSKKIVPLEPVKRKDNHTYWNINCDDNHALLQMKLLDACSKGMADITDVLNQVIACRVPFELYVEQAEAQGVGHHPTLTAAQQRALAVMYVPMYMDSFHVYGRGGVECHSHYFTAITSILEQPHPVALIVARGLLSFIAQAYDEDLVNRFVSRPSLQVMNFAMGKMLLVEKSGTGVFYMVDQFATTEVDVLIGQVSTGEPNKDSLLWPHPSLLEEISNHYNSVWTPRCYSQLENLKNHIFCKKQYVWWTRKQWIQYLLKGNKGGFIARDILTDDDFNEGRELL</sequence>
<evidence type="ECO:0000313" key="1">
    <source>
        <dbReference type="EMBL" id="KAJ7642544.1"/>
    </source>
</evidence>
<gene>
    <name evidence="1" type="ORF">B0H17DRAFT_1216407</name>
</gene>
<dbReference type="AlphaFoldDB" id="A0AAD7C9D4"/>
<evidence type="ECO:0000313" key="2">
    <source>
        <dbReference type="Proteomes" id="UP001221757"/>
    </source>
</evidence>
<dbReference type="Proteomes" id="UP001221757">
    <property type="component" value="Unassembled WGS sequence"/>
</dbReference>
<comment type="caution">
    <text evidence="1">The sequence shown here is derived from an EMBL/GenBank/DDBJ whole genome shotgun (WGS) entry which is preliminary data.</text>
</comment>
<reference evidence="1" key="1">
    <citation type="submission" date="2023-03" db="EMBL/GenBank/DDBJ databases">
        <title>Massive genome expansion in bonnet fungi (Mycena s.s.) driven by repeated elements and novel gene families across ecological guilds.</title>
        <authorList>
            <consortium name="Lawrence Berkeley National Laboratory"/>
            <person name="Harder C.B."/>
            <person name="Miyauchi S."/>
            <person name="Viragh M."/>
            <person name="Kuo A."/>
            <person name="Thoen E."/>
            <person name="Andreopoulos B."/>
            <person name="Lu D."/>
            <person name="Skrede I."/>
            <person name="Drula E."/>
            <person name="Henrissat B."/>
            <person name="Morin E."/>
            <person name="Kohler A."/>
            <person name="Barry K."/>
            <person name="LaButti K."/>
            <person name="Morin E."/>
            <person name="Salamov A."/>
            <person name="Lipzen A."/>
            <person name="Mereny Z."/>
            <person name="Hegedus B."/>
            <person name="Baldrian P."/>
            <person name="Stursova M."/>
            <person name="Weitz H."/>
            <person name="Taylor A."/>
            <person name="Grigoriev I.V."/>
            <person name="Nagy L.G."/>
            <person name="Martin F."/>
            <person name="Kauserud H."/>
        </authorList>
    </citation>
    <scope>NUCLEOTIDE SEQUENCE</scope>
    <source>
        <strain evidence="1">CBHHK067</strain>
    </source>
</reference>
<accession>A0AAD7C9D4</accession>
<keyword evidence="2" id="KW-1185">Reference proteome</keyword>
<organism evidence="1 2">
    <name type="scientific">Mycena rosella</name>
    <name type="common">Pink bonnet</name>
    <name type="synonym">Agaricus rosellus</name>
    <dbReference type="NCBI Taxonomy" id="1033263"/>
    <lineage>
        <taxon>Eukaryota</taxon>
        <taxon>Fungi</taxon>
        <taxon>Dikarya</taxon>
        <taxon>Basidiomycota</taxon>
        <taxon>Agaricomycotina</taxon>
        <taxon>Agaricomycetes</taxon>
        <taxon>Agaricomycetidae</taxon>
        <taxon>Agaricales</taxon>
        <taxon>Marasmiineae</taxon>
        <taxon>Mycenaceae</taxon>
        <taxon>Mycena</taxon>
    </lineage>
</organism>